<dbReference type="AlphaFoldDB" id="A0A2Z5QWC7"/>
<dbReference type="KEGG" id="raj:RA11412_0418"/>
<evidence type="ECO:0000256" key="1">
    <source>
        <dbReference type="SAM" id="MobiDB-lite"/>
    </source>
</evidence>
<accession>A0A2Z5QWC7</accession>
<feature type="compositionally biased region" description="Polar residues" evidence="1">
    <location>
        <begin position="56"/>
        <end position="68"/>
    </location>
</feature>
<protein>
    <submittedName>
        <fullName evidence="2">Uncharacterized protein</fullName>
    </submittedName>
</protein>
<feature type="region of interest" description="Disordered" evidence="1">
    <location>
        <begin position="49"/>
        <end position="68"/>
    </location>
</feature>
<feature type="region of interest" description="Disordered" evidence="1">
    <location>
        <begin position="1"/>
        <end position="33"/>
    </location>
</feature>
<organism evidence="2 3">
    <name type="scientific">Rothia aeria</name>
    <dbReference type="NCBI Taxonomy" id="172042"/>
    <lineage>
        <taxon>Bacteria</taxon>
        <taxon>Bacillati</taxon>
        <taxon>Actinomycetota</taxon>
        <taxon>Actinomycetes</taxon>
        <taxon>Micrococcales</taxon>
        <taxon>Micrococcaceae</taxon>
        <taxon>Rothia</taxon>
    </lineage>
</organism>
<gene>
    <name evidence="2" type="ORF">RA11412_0418</name>
</gene>
<proteinExistence type="predicted"/>
<feature type="compositionally biased region" description="Basic and acidic residues" evidence="1">
    <location>
        <begin position="21"/>
        <end position="33"/>
    </location>
</feature>
<evidence type="ECO:0000313" key="3">
    <source>
        <dbReference type="Proteomes" id="UP000250241"/>
    </source>
</evidence>
<sequence>MHRCFAGVVDNEVEDGGGDDAAARRSNGDDRGARGFEIANNEFFLSSRPVRKKKTTSNPSAAQVPTLM</sequence>
<reference evidence="2 3" key="1">
    <citation type="submission" date="2016-10" db="EMBL/GenBank/DDBJ databases">
        <title>Genome sequence of Rothia aeria strain JCM11412.</title>
        <authorList>
            <person name="Nambu T."/>
        </authorList>
    </citation>
    <scope>NUCLEOTIDE SEQUENCE [LARGE SCALE GENOMIC DNA]</scope>
    <source>
        <strain evidence="2 3">JCM 11412</strain>
    </source>
</reference>
<keyword evidence="3" id="KW-1185">Reference proteome</keyword>
<dbReference type="Proteomes" id="UP000250241">
    <property type="component" value="Chromosome"/>
</dbReference>
<evidence type="ECO:0000313" key="2">
    <source>
        <dbReference type="EMBL" id="BAV86717.1"/>
    </source>
</evidence>
<name>A0A2Z5QWC7_9MICC</name>
<dbReference type="EMBL" id="AP017895">
    <property type="protein sequence ID" value="BAV86717.1"/>
    <property type="molecule type" value="Genomic_DNA"/>
</dbReference>
<feature type="compositionally biased region" description="Low complexity" evidence="1">
    <location>
        <begin position="1"/>
        <end position="10"/>
    </location>
</feature>